<evidence type="ECO:0000313" key="2">
    <source>
        <dbReference type="Proteomes" id="UP001157502"/>
    </source>
</evidence>
<organism evidence="1 2">
    <name type="scientific">Dallia pectoralis</name>
    <name type="common">Alaska blackfish</name>
    <dbReference type="NCBI Taxonomy" id="75939"/>
    <lineage>
        <taxon>Eukaryota</taxon>
        <taxon>Metazoa</taxon>
        <taxon>Chordata</taxon>
        <taxon>Craniata</taxon>
        <taxon>Vertebrata</taxon>
        <taxon>Euteleostomi</taxon>
        <taxon>Actinopterygii</taxon>
        <taxon>Neopterygii</taxon>
        <taxon>Teleostei</taxon>
        <taxon>Protacanthopterygii</taxon>
        <taxon>Esociformes</taxon>
        <taxon>Umbridae</taxon>
        <taxon>Dallia</taxon>
    </lineage>
</organism>
<reference evidence="1" key="1">
    <citation type="submission" date="2021-05" db="EMBL/GenBank/DDBJ databases">
        <authorList>
            <person name="Pan Q."/>
            <person name="Jouanno E."/>
            <person name="Zahm M."/>
            <person name="Klopp C."/>
            <person name="Cabau C."/>
            <person name="Louis A."/>
            <person name="Berthelot C."/>
            <person name="Parey E."/>
            <person name="Roest Crollius H."/>
            <person name="Montfort J."/>
            <person name="Robinson-Rechavi M."/>
            <person name="Bouchez O."/>
            <person name="Lampietro C."/>
            <person name="Lopez Roques C."/>
            <person name="Donnadieu C."/>
            <person name="Postlethwait J."/>
            <person name="Bobe J."/>
            <person name="Dillon D."/>
            <person name="Chandos A."/>
            <person name="von Hippel F."/>
            <person name="Guiguen Y."/>
        </authorList>
    </citation>
    <scope>NUCLEOTIDE SEQUENCE</scope>
    <source>
        <strain evidence="1">YG-Jan2019</strain>
    </source>
</reference>
<comment type="caution">
    <text evidence="1">The sequence shown here is derived from an EMBL/GenBank/DDBJ whole genome shotgun (WGS) entry which is preliminary data.</text>
</comment>
<keyword evidence="2" id="KW-1185">Reference proteome</keyword>
<dbReference type="Proteomes" id="UP001157502">
    <property type="component" value="Chromosome 12"/>
</dbReference>
<name>A0ACC2GIV1_DALPE</name>
<sequence>MSSVVRKGPSALQQCPTSTAHRLTWDPPIYTTVTRNEGSVQFSTRQLEHSTLGNQFIIKYTGIRVGENSIKARGRRTSFEFVKSAELLCSWIPLNPSHRLSTKAVGPSRPPDEGPSILNRQIRNLKRRAAWRGAVTETSGVLLHLIRQHRLSCLTILPSSLTSYSASVWRCATVTTIPIMHRGIGAPMSPHTAPCHLP</sequence>
<evidence type="ECO:0000313" key="1">
    <source>
        <dbReference type="EMBL" id="KAJ8003579.1"/>
    </source>
</evidence>
<gene>
    <name evidence="1" type="ORF">DPEC_G00149810</name>
</gene>
<proteinExistence type="predicted"/>
<dbReference type="EMBL" id="CM055739">
    <property type="protein sequence ID" value="KAJ8003579.1"/>
    <property type="molecule type" value="Genomic_DNA"/>
</dbReference>
<protein>
    <submittedName>
        <fullName evidence="1">Uncharacterized protein</fullName>
    </submittedName>
</protein>
<accession>A0ACC2GIV1</accession>